<organism evidence="2 3">
    <name type="scientific">Ancylostoma ceylanicum</name>
    <dbReference type="NCBI Taxonomy" id="53326"/>
    <lineage>
        <taxon>Eukaryota</taxon>
        <taxon>Metazoa</taxon>
        <taxon>Ecdysozoa</taxon>
        <taxon>Nematoda</taxon>
        <taxon>Chromadorea</taxon>
        <taxon>Rhabditida</taxon>
        <taxon>Rhabditina</taxon>
        <taxon>Rhabditomorpha</taxon>
        <taxon>Strongyloidea</taxon>
        <taxon>Ancylostomatidae</taxon>
        <taxon>Ancylostomatinae</taxon>
        <taxon>Ancylostoma</taxon>
    </lineage>
</organism>
<dbReference type="EMBL" id="JARK01001366">
    <property type="protein sequence ID" value="EYC17681.1"/>
    <property type="molecule type" value="Genomic_DNA"/>
</dbReference>
<accession>A0A016URX5</accession>
<protein>
    <submittedName>
        <fullName evidence="2">Uncharacterized protein</fullName>
    </submittedName>
</protein>
<feature type="chain" id="PRO_5001489666" evidence="1">
    <location>
        <begin position="18"/>
        <end position="91"/>
    </location>
</feature>
<evidence type="ECO:0000313" key="3">
    <source>
        <dbReference type="Proteomes" id="UP000024635"/>
    </source>
</evidence>
<dbReference type="Gene3D" id="3.40.33.10">
    <property type="entry name" value="CAP"/>
    <property type="match status" value="1"/>
</dbReference>
<proteinExistence type="predicted"/>
<keyword evidence="3" id="KW-1185">Reference proteome</keyword>
<dbReference type="AlphaFoldDB" id="A0A016URX5"/>
<comment type="caution">
    <text evidence="2">The sequence shown here is derived from an EMBL/GenBank/DDBJ whole genome shotgun (WGS) entry which is preliminary data.</text>
</comment>
<feature type="signal peptide" evidence="1">
    <location>
        <begin position="1"/>
        <end position="17"/>
    </location>
</feature>
<dbReference type="Proteomes" id="UP000024635">
    <property type="component" value="Unassembled WGS sequence"/>
</dbReference>
<evidence type="ECO:0000256" key="1">
    <source>
        <dbReference type="SAM" id="SignalP"/>
    </source>
</evidence>
<dbReference type="OrthoDB" id="10422906at2759"/>
<name>A0A016URX5_9BILA</name>
<evidence type="ECO:0000313" key="2">
    <source>
        <dbReference type="EMBL" id="EYC17681.1"/>
    </source>
</evidence>
<sequence length="91" mass="10218">MLSLYLLIFVAVSLSTADYLEGGKPQAECDEPVKFTKDKSDAFIKKINEHRRLMVEGKQKNGKSNGNLPKGENVLEMVSCCCCFLQFISRL</sequence>
<reference evidence="3" key="1">
    <citation type="journal article" date="2015" name="Nat. Genet.">
        <title>The genome and transcriptome of the zoonotic hookworm Ancylostoma ceylanicum identify infection-specific gene families.</title>
        <authorList>
            <person name="Schwarz E.M."/>
            <person name="Hu Y."/>
            <person name="Antoshechkin I."/>
            <person name="Miller M.M."/>
            <person name="Sternberg P.W."/>
            <person name="Aroian R.V."/>
        </authorList>
    </citation>
    <scope>NUCLEOTIDE SEQUENCE</scope>
    <source>
        <strain evidence="3">HY135</strain>
    </source>
</reference>
<gene>
    <name evidence="2" type="primary">Acey_s0030.g2212</name>
    <name evidence="2" type="ORF">Y032_0030g2212</name>
</gene>
<keyword evidence="1" id="KW-0732">Signal</keyword>
<dbReference type="InterPro" id="IPR035940">
    <property type="entry name" value="CAP_sf"/>
</dbReference>